<accession>A0A521FS80</accession>
<dbReference type="Proteomes" id="UP000316030">
    <property type="component" value="Unassembled WGS sequence"/>
</dbReference>
<reference evidence="2 3" key="1">
    <citation type="submission" date="2017-05" db="EMBL/GenBank/DDBJ databases">
        <authorList>
            <person name="Varghese N."/>
            <person name="Submissions S."/>
        </authorList>
    </citation>
    <scope>NUCLEOTIDE SEQUENCE [LARGE SCALE GENOMIC DNA]</scope>
    <source>
        <strain evidence="2 3">DSM 29506</strain>
    </source>
</reference>
<dbReference type="SMART" id="SM00760">
    <property type="entry name" value="Bac_DnaA_C"/>
    <property type="match status" value="1"/>
</dbReference>
<sequence>MMTQTISMQDVLEVVADHFGVSLEVLIGRCRDWEICAVRHIAFGLGRELTGQSLPQIGRYFGRDHTTVLSGLRRYEVVLAVEHDGLIDEIRQRIIARSRAVFVRNERRAVFRSVRRVA</sequence>
<dbReference type="GO" id="GO:0005524">
    <property type="term" value="F:ATP binding"/>
    <property type="evidence" value="ECO:0007669"/>
    <property type="project" value="InterPro"/>
</dbReference>
<dbReference type="OrthoDB" id="7776290at2"/>
<protein>
    <submittedName>
        <fullName evidence="2">DnaA protein helix-turn-helix</fullName>
    </submittedName>
</protein>
<gene>
    <name evidence="2" type="ORF">SAMN06265173_14822</name>
</gene>
<dbReference type="Gene3D" id="1.10.1750.10">
    <property type="match status" value="1"/>
</dbReference>
<dbReference type="PANTHER" id="PTHR30050">
    <property type="entry name" value="CHROMOSOMAL REPLICATION INITIATOR PROTEIN DNAA"/>
    <property type="match status" value="1"/>
</dbReference>
<dbReference type="InterPro" id="IPR010921">
    <property type="entry name" value="Trp_repressor/repl_initiator"/>
</dbReference>
<dbReference type="RefSeq" id="WP_142494975.1">
    <property type="nucleotide sequence ID" value="NZ_FXTO01000048.1"/>
</dbReference>
<feature type="domain" description="Chromosomal replication initiator DnaA C-terminal" evidence="1">
    <location>
        <begin position="7"/>
        <end position="75"/>
    </location>
</feature>
<keyword evidence="3" id="KW-1185">Reference proteome</keyword>
<dbReference type="EMBL" id="FXTO01000048">
    <property type="protein sequence ID" value="SMO98976.1"/>
    <property type="molecule type" value="Genomic_DNA"/>
</dbReference>
<name>A0A521FS80_9RHOB</name>
<dbReference type="GO" id="GO:0006270">
    <property type="term" value="P:DNA replication initiation"/>
    <property type="evidence" value="ECO:0007669"/>
    <property type="project" value="InterPro"/>
</dbReference>
<evidence type="ECO:0000259" key="1">
    <source>
        <dbReference type="SMART" id="SM00760"/>
    </source>
</evidence>
<dbReference type="PANTHER" id="PTHR30050:SF2">
    <property type="entry name" value="CHROMOSOMAL REPLICATION INITIATOR PROTEIN DNAA"/>
    <property type="match status" value="1"/>
</dbReference>
<dbReference type="SUPFAM" id="SSF48295">
    <property type="entry name" value="TrpR-like"/>
    <property type="match status" value="1"/>
</dbReference>
<evidence type="ECO:0000313" key="2">
    <source>
        <dbReference type="EMBL" id="SMO98976.1"/>
    </source>
</evidence>
<evidence type="ECO:0000313" key="3">
    <source>
        <dbReference type="Proteomes" id="UP000316030"/>
    </source>
</evidence>
<dbReference type="CDD" id="cd06571">
    <property type="entry name" value="Bac_DnaA_C"/>
    <property type="match status" value="1"/>
</dbReference>
<proteinExistence type="predicted"/>
<dbReference type="Pfam" id="PF08299">
    <property type="entry name" value="Bac_DnaA_C"/>
    <property type="match status" value="1"/>
</dbReference>
<dbReference type="AlphaFoldDB" id="A0A521FS80"/>
<dbReference type="GO" id="GO:0003688">
    <property type="term" value="F:DNA replication origin binding"/>
    <property type="evidence" value="ECO:0007669"/>
    <property type="project" value="TreeGrafter"/>
</dbReference>
<dbReference type="GO" id="GO:0006275">
    <property type="term" value="P:regulation of DNA replication"/>
    <property type="evidence" value="ECO:0007669"/>
    <property type="project" value="InterPro"/>
</dbReference>
<dbReference type="GO" id="GO:0005886">
    <property type="term" value="C:plasma membrane"/>
    <property type="evidence" value="ECO:0007669"/>
    <property type="project" value="TreeGrafter"/>
</dbReference>
<dbReference type="InterPro" id="IPR013159">
    <property type="entry name" value="DnaA_C"/>
</dbReference>
<organism evidence="2 3">
    <name type="scientific">Thalassovita litoralis</name>
    <dbReference type="NCBI Taxonomy" id="1010611"/>
    <lineage>
        <taxon>Bacteria</taxon>
        <taxon>Pseudomonadati</taxon>
        <taxon>Pseudomonadota</taxon>
        <taxon>Alphaproteobacteria</taxon>
        <taxon>Rhodobacterales</taxon>
        <taxon>Roseobacteraceae</taxon>
        <taxon>Thalassovita</taxon>
    </lineage>
</organism>